<accession>A0A939BNV4</accession>
<dbReference type="RefSeq" id="WP_204700847.1">
    <property type="nucleotide sequence ID" value="NZ_JAFBDQ010000004.1"/>
</dbReference>
<feature type="domain" description="ABC transporter" evidence="4">
    <location>
        <begin position="2"/>
        <end position="207"/>
    </location>
</feature>
<dbReference type="GO" id="GO:0005524">
    <property type="term" value="F:ATP binding"/>
    <property type="evidence" value="ECO:0007669"/>
    <property type="project" value="UniProtKB-KW"/>
</dbReference>
<evidence type="ECO:0000256" key="1">
    <source>
        <dbReference type="ARBA" id="ARBA00022448"/>
    </source>
</evidence>
<keyword evidence="3 5" id="KW-0067">ATP-binding</keyword>
<reference evidence="5" key="1">
    <citation type="submission" date="2021-01" db="EMBL/GenBank/DDBJ databases">
        <title>Genomic Encyclopedia of Type Strains, Phase IV (KMG-IV): sequencing the most valuable type-strain genomes for metagenomic binning, comparative biology and taxonomic classification.</title>
        <authorList>
            <person name="Goeker M."/>
        </authorList>
    </citation>
    <scope>NUCLEOTIDE SEQUENCE</scope>
    <source>
        <strain evidence="5">DSM 23230</strain>
    </source>
</reference>
<dbReference type="PROSITE" id="PS00211">
    <property type="entry name" value="ABC_TRANSPORTER_1"/>
    <property type="match status" value="1"/>
</dbReference>
<dbReference type="PANTHER" id="PTHR43423:SF1">
    <property type="entry name" value="ABC TRANSPORTER I FAMILY MEMBER 17"/>
    <property type="match status" value="1"/>
</dbReference>
<dbReference type="EMBL" id="JAFBDQ010000004">
    <property type="protein sequence ID" value="MBM7556132.1"/>
    <property type="molecule type" value="Genomic_DNA"/>
</dbReference>
<evidence type="ECO:0000313" key="6">
    <source>
        <dbReference type="Proteomes" id="UP000774000"/>
    </source>
</evidence>
<dbReference type="GO" id="GO:0016887">
    <property type="term" value="F:ATP hydrolysis activity"/>
    <property type="evidence" value="ECO:0007669"/>
    <property type="project" value="InterPro"/>
</dbReference>
<dbReference type="PROSITE" id="PS50893">
    <property type="entry name" value="ABC_TRANSPORTER_2"/>
    <property type="match status" value="1"/>
</dbReference>
<proteinExistence type="predicted"/>
<evidence type="ECO:0000259" key="4">
    <source>
        <dbReference type="PROSITE" id="PS50893"/>
    </source>
</evidence>
<evidence type="ECO:0000256" key="2">
    <source>
        <dbReference type="ARBA" id="ARBA00022741"/>
    </source>
</evidence>
<dbReference type="SUPFAM" id="SSF52540">
    <property type="entry name" value="P-loop containing nucleoside triphosphate hydrolases"/>
    <property type="match status" value="1"/>
</dbReference>
<dbReference type="SMART" id="SM00382">
    <property type="entry name" value="AAA"/>
    <property type="match status" value="1"/>
</dbReference>
<keyword evidence="1" id="KW-0813">Transport</keyword>
<dbReference type="Proteomes" id="UP000774000">
    <property type="component" value="Unassembled WGS sequence"/>
</dbReference>
<dbReference type="InterPro" id="IPR003593">
    <property type="entry name" value="AAA+_ATPase"/>
</dbReference>
<name>A0A939BNV4_9FIRM</name>
<dbReference type="InterPro" id="IPR027417">
    <property type="entry name" value="P-loop_NTPase"/>
</dbReference>
<keyword evidence="2" id="KW-0547">Nucleotide-binding</keyword>
<dbReference type="Pfam" id="PF00005">
    <property type="entry name" value="ABC_tran"/>
    <property type="match status" value="1"/>
</dbReference>
<organism evidence="5 6">
    <name type="scientific">Halanaerobacter jeridensis</name>
    <dbReference type="NCBI Taxonomy" id="706427"/>
    <lineage>
        <taxon>Bacteria</taxon>
        <taxon>Bacillati</taxon>
        <taxon>Bacillota</taxon>
        <taxon>Clostridia</taxon>
        <taxon>Halanaerobiales</taxon>
        <taxon>Halobacteroidaceae</taxon>
        <taxon>Halanaerobacter</taxon>
    </lineage>
</organism>
<sequence length="207" mass="23285">MFSLENVKFKDVLDIKELKFPADEITCIVGPSGGGKTTLLKLLNNLVSVDEGQVLYRGQDVEKWDPIELRQEVIMISQQPVTFTETVGQELQVGFEMTGRQVPKEEKLKQMMQQMQLDKKLSTSVDLLSGGEKQRLALARSLLLNREVLLLDEPSSALDQATEEKVIQQLANYGHHNDITLIMVTHSLNIAQNYGDNTFEVKEGKIV</sequence>
<keyword evidence="6" id="KW-1185">Reference proteome</keyword>
<gene>
    <name evidence="5" type="ORF">JOC47_000968</name>
</gene>
<dbReference type="InterPro" id="IPR017871">
    <property type="entry name" value="ABC_transporter-like_CS"/>
</dbReference>
<dbReference type="Gene3D" id="3.40.50.300">
    <property type="entry name" value="P-loop containing nucleotide triphosphate hydrolases"/>
    <property type="match status" value="1"/>
</dbReference>
<evidence type="ECO:0000313" key="5">
    <source>
        <dbReference type="EMBL" id="MBM7556132.1"/>
    </source>
</evidence>
<comment type="caution">
    <text evidence="5">The sequence shown here is derived from an EMBL/GenBank/DDBJ whole genome shotgun (WGS) entry which is preliminary data.</text>
</comment>
<dbReference type="AlphaFoldDB" id="A0A939BNV4"/>
<dbReference type="PANTHER" id="PTHR43423">
    <property type="entry name" value="ABC TRANSPORTER I FAMILY MEMBER 17"/>
    <property type="match status" value="1"/>
</dbReference>
<evidence type="ECO:0000256" key="3">
    <source>
        <dbReference type="ARBA" id="ARBA00022840"/>
    </source>
</evidence>
<dbReference type="InterPro" id="IPR003439">
    <property type="entry name" value="ABC_transporter-like_ATP-bd"/>
</dbReference>
<protein>
    <submittedName>
        <fullName evidence="5">ABC transport system ATP-binding protein</fullName>
    </submittedName>
</protein>